<evidence type="ECO:0000256" key="3">
    <source>
        <dbReference type="ARBA" id="ARBA00012371"/>
    </source>
</evidence>
<reference evidence="11 12" key="1">
    <citation type="submission" date="2019-12" db="EMBL/GenBank/DDBJ databases">
        <title>Paraburkholderia acidiphila 7Q-K02 sp. nov and Paraburkholderia acidisoli DHF22 sp. nov., two strains isolated from forest soil.</title>
        <authorList>
            <person name="Gao Z."/>
            <person name="Qiu L."/>
        </authorList>
    </citation>
    <scope>NUCLEOTIDE SEQUENCE [LARGE SCALE GENOMIC DNA]</scope>
    <source>
        <strain evidence="11 12">DHF22</strain>
    </source>
</reference>
<keyword evidence="5 9" id="KW-0560">Oxidoreductase</keyword>
<feature type="active site" description="Proton donor/acceptor" evidence="9">
    <location>
        <position position="137"/>
    </location>
</feature>
<evidence type="ECO:0000256" key="9">
    <source>
        <dbReference type="HAMAP-Rule" id="MF_00956"/>
    </source>
</evidence>
<name>A0A7Z2GF84_9BURK</name>
<evidence type="ECO:0000256" key="7">
    <source>
        <dbReference type="ARBA" id="ARBA00023268"/>
    </source>
</evidence>
<dbReference type="EMBL" id="CP046913">
    <property type="protein sequence ID" value="QGZ60660.1"/>
    <property type="molecule type" value="Genomic_DNA"/>
</dbReference>
<protein>
    <recommendedName>
        <fullName evidence="3 9">GDP-L-fucose synthase</fullName>
        <ecNumber evidence="3 9">1.1.1.271</ecNumber>
    </recommendedName>
    <alternativeName>
        <fullName evidence="9">GDP-4-keto-6-deoxy-D-mannose-3,5-epimerase-4-reductase</fullName>
    </alternativeName>
</protein>
<dbReference type="Gene3D" id="3.40.50.720">
    <property type="entry name" value="NAD(P)-binding Rossmann-like Domain"/>
    <property type="match status" value="1"/>
</dbReference>
<feature type="site" description="Important for catalytic activity" evidence="9">
    <location>
        <position position="110"/>
    </location>
</feature>
<evidence type="ECO:0000256" key="6">
    <source>
        <dbReference type="ARBA" id="ARBA00023235"/>
    </source>
</evidence>
<proteinExistence type="inferred from homology"/>
<dbReference type="GO" id="GO:0016853">
    <property type="term" value="F:isomerase activity"/>
    <property type="evidence" value="ECO:0007669"/>
    <property type="project" value="UniProtKB-KW"/>
</dbReference>
<dbReference type="EC" id="1.1.1.271" evidence="3 9"/>
<gene>
    <name evidence="9" type="primary">fcl</name>
    <name evidence="11" type="ORF">FAZ98_02290</name>
</gene>
<feature type="domain" description="NAD-dependent epimerase/dehydratase" evidence="10">
    <location>
        <begin position="7"/>
        <end position="238"/>
    </location>
</feature>
<evidence type="ECO:0000256" key="8">
    <source>
        <dbReference type="ARBA" id="ARBA00051935"/>
    </source>
</evidence>
<dbReference type="UniPathway" id="UPA00128">
    <property type="reaction ID" value="UER00191"/>
</dbReference>
<keyword evidence="7 9" id="KW-0511">Multifunctional enzyme</keyword>
<dbReference type="Gene3D" id="3.90.25.10">
    <property type="entry name" value="UDP-galactose 4-epimerase, domain 1"/>
    <property type="match status" value="1"/>
</dbReference>
<comment type="caution">
    <text evidence="9">Lacks conserved residue(s) required for the propagation of feature annotation.</text>
</comment>
<dbReference type="OrthoDB" id="9811425at2"/>
<feature type="binding site" evidence="9">
    <location>
        <begin position="164"/>
        <end position="167"/>
    </location>
    <ligand>
        <name>NADP(+)</name>
        <dbReference type="ChEBI" id="CHEBI:58349"/>
    </ligand>
</feature>
<feature type="site" description="Important for catalytic activity" evidence="9">
    <location>
        <position position="108"/>
    </location>
</feature>
<feature type="binding site" evidence="9">
    <location>
        <position position="141"/>
    </location>
    <ligand>
        <name>NADP(+)</name>
        <dbReference type="ChEBI" id="CHEBI:58349"/>
    </ligand>
</feature>
<evidence type="ECO:0000256" key="5">
    <source>
        <dbReference type="ARBA" id="ARBA00023002"/>
    </source>
</evidence>
<evidence type="ECO:0000313" key="12">
    <source>
        <dbReference type="Proteomes" id="UP000433577"/>
    </source>
</evidence>
<comment type="catalytic activity">
    <reaction evidence="8 9">
        <text>GDP-beta-L-fucose + NADP(+) = GDP-4-dehydro-alpha-D-rhamnose + NADPH + H(+)</text>
        <dbReference type="Rhea" id="RHEA:18885"/>
        <dbReference type="ChEBI" id="CHEBI:15378"/>
        <dbReference type="ChEBI" id="CHEBI:57273"/>
        <dbReference type="ChEBI" id="CHEBI:57783"/>
        <dbReference type="ChEBI" id="CHEBI:57964"/>
        <dbReference type="ChEBI" id="CHEBI:58349"/>
        <dbReference type="EC" id="1.1.1.271"/>
    </reaction>
</comment>
<dbReference type="RefSeq" id="WP_158948395.1">
    <property type="nucleotide sequence ID" value="NZ_CP046913.1"/>
</dbReference>
<evidence type="ECO:0000256" key="1">
    <source>
        <dbReference type="ARBA" id="ARBA00004883"/>
    </source>
</evidence>
<feature type="binding site" evidence="9">
    <location>
        <begin position="11"/>
        <end position="17"/>
    </location>
    <ligand>
        <name>NADP(+)</name>
        <dbReference type="ChEBI" id="CHEBI:58349"/>
    </ligand>
</feature>
<dbReference type="GO" id="GO:0070401">
    <property type="term" value="F:NADP+ binding"/>
    <property type="evidence" value="ECO:0007669"/>
    <property type="project" value="UniProtKB-UniRule"/>
</dbReference>
<feature type="binding site" evidence="9">
    <location>
        <position position="210"/>
    </location>
    <ligand>
        <name>substrate</name>
    </ligand>
</feature>
<dbReference type="GO" id="GO:0050577">
    <property type="term" value="F:GDP-L-fucose synthase activity"/>
    <property type="evidence" value="ECO:0007669"/>
    <property type="project" value="UniProtKB-UniRule"/>
</dbReference>
<dbReference type="AlphaFoldDB" id="A0A7Z2GF84"/>
<keyword evidence="12" id="KW-1185">Reference proteome</keyword>
<dbReference type="InterPro" id="IPR001509">
    <property type="entry name" value="Epimerase_deHydtase"/>
</dbReference>
<feature type="binding site" evidence="9">
    <location>
        <position position="203"/>
    </location>
    <ligand>
        <name>substrate</name>
    </ligand>
</feature>
<dbReference type="GO" id="GO:0042351">
    <property type="term" value="P:'de novo' GDP-L-fucose biosynthetic process"/>
    <property type="evidence" value="ECO:0007669"/>
    <property type="project" value="UniProtKB-UniRule"/>
</dbReference>
<keyword evidence="4 9" id="KW-0521">NADP</keyword>
<dbReference type="PANTHER" id="PTHR43238">
    <property type="entry name" value="GDP-L-FUCOSE SYNTHASE"/>
    <property type="match status" value="1"/>
</dbReference>
<dbReference type="InterPro" id="IPR036291">
    <property type="entry name" value="NAD(P)-bd_dom_sf"/>
</dbReference>
<sequence>MDKNSRIFVAGHRGMVGSALVRALQAHGYWNLVTRTHAQLDLTDQRAVNAFFESENINAVLLAAAKVGGILANSTQPAQFAYDNLAIETNVIRAAHDTGVERLVFFGSSCIYPRDCPQPIREAYLLTSPLEPTNEAYAIAKIAGLKLCAAYNQQYGTHFVSLMPTNLYGPNDNYDLKSSHVLPALIRKAHEARVSGAPALSVWGSGTPRREFLHVDDLADATIFVLEHDTDDGVYNVGVGEDLSIRELAQRICEVVGFEGELVFDASKPDGTPRKLLDVSRLGGLGWHARIGLEEGLARTYSDFLQTQEAGSTREAHAAAPLDTPVAAPSASAPQAQVNVSAPAFAAVARA</sequence>
<dbReference type="Proteomes" id="UP000433577">
    <property type="component" value="Chromosome 1"/>
</dbReference>
<accession>A0A7Z2GF84</accession>
<evidence type="ECO:0000256" key="4">
    <source>
        <dbReference type="ARBA" id="ARBA00022857"/>
    </source>
</evidence>
<dbReference type="InterPro" id="IPR028614">
    <property type="entry name" value="GDP_fucose/colitose_synth"/>
</dbReference>
<feature type="binding site" evidence="9">
    <location>
        <position position="270"/>
    </location>
    <ligand>
        <name>substrate</name>
    </ligand>
</feature>
<comment type="similarity">
    <text evidence="2 9">Belongs to the NAD(P)-dependent epimerase/dehydratase family. Fucose synthase subfamily.</text>
</comment>
<dbReference type="SUPFAM" id="SSF51735">
    <property type="entry name" value="NAD(P)-binding Rossmann-fold domains"/>
    <property type="match status" value="1"/>
</dbReference>
<comment type="function">
    <text evidence="9">Catalyzes the two-step NADP-dependent conversion of GDP-4-dehydro-6-deoxy-D-mannose to GDP-fucose, involving an epimerase and a reductase reaction.</text>
</comment>
<organism evidence="11 12">
    <name type="scientific">Paraburkholderia acidisoli</name>
    <dbReference type="NCBI Taxonomy" id="2571748"/>
    <lineage>
        <taxon>Bacteria</taxon>
        <taxon>Pseudomonadati</taxon>
        <taxon>Pseudomonadota</taxon>
        <taxon>Betaproteobacteria</taxon>
        <taxon>Burkholderiales</taxon>
        <taxon>Burkholderiaceae</taxon>
        <taxon>Paraburkholderia</taxon>
    </lineage>
</organism>
<comment type="pathway">
    <text evidence="1 9">Nucleotide-sugar biosynthesis; GDP-L-fucose biosynthesis via de novo pathway; GDP-L-fucose from GDP-alpha-D-mannose: step 2/2.</text>
</comment>
<keyword evidence="6 9" id="KW-0413">Isomerase</keyword>
<feature type="binding site" evidence="9">
    <location>
        <position position="188"/>
    </location>
    <ligand>
        <name>substrate</name>
    </ligand>
</feature>
<dbReference type="PANTHER" id="PTHR43238:SF1">
    <property type="entry name" value="GDP-L-FUCOSE SYNTHASE"/>
    <property type="match status" value="1"/>
</dbReference>
<dbReference type="KEGG" id="pacs:FAZ98_02290"/>
<evidence type="ECO:0000256" key="2">
    <source>
        <dbReference type="ARBA" id="ARBA00005959"/>
    </source>
</evidence>
<dbReference type="CDD" id="cd05239">
    <property type="entry name" value="GDP_FS_SDR_e"/>
    <property type="match status" value="1"/>
</dbReference>
<feature type="binding site" evidence="9">
    <location>
        <position position="180"/>
    </location>
    <ligand>
        <name>NADP(+)</name>
        <dbReference type="ChEBI" id="CHEBI:58349"/>
    </ligand>
</feature>
<evidence type="ECO:0000259" key="10">
    <source>
        <dbReference type="Pfam" id="PF01370"/>
    </source>
</evidence>
<dbReference type="HAMAP" id="MF_00956">
    <property type="entry name" value="GDP_fucose_synth"/>
    <property type="match status" value="1"/>
</dbReference>
<evidence type="ECO:0000313" key="11">
    <source>
        <dbReference type="EMBL" id="QGZ60660.1"/>
    </source>
</evidence>
<dbReference type="Pfam" id="PF01370">
    <property type="entry name" value="Epimerase"/>
    <property type="match status" value="1"/>
</dbReference>
<dbReference type="FunFam" id="3.40.50.720:FF:000101">
    <property type="entry name" value="GDP-L-fucose synthase"/>
    <property type="match status" value="1"/>
</dbReference>